<reference evidence="2" key="1">
    <citation type="journal article" date="2024" name="Proc. Natl. Acad. Sci. U.S.A.">
        <title>Extraordinary preservation of gene collinearity over three hundred million years revealed in homosporous lycophytes.</title>
        <authorList>
            <person name="Li C."/>
            <person name="Wickell D."/>
            <person name="Kuo L.Y."/>
            <person name="Chen X."/>
            <person name="Nie B."/>
            <person name="Liao X."/>
            <person name="Peng D."/>
            <person name="Ji J."/>
            <person name="Jenkins J."/>
            <person name="Williams M."/>
            <person name="Shu S."/>
            <person name="Plott C."/>
            <person name="Barry K."/>
            <person name="Rajasekar S."/>
            <person name="Grimwood J."/>
            <person name="Han X."/>
            <person name="Sun S."/>
            <person name="Hou Z."/>
            <person name="He W."/>
            <person name="Dai G."/>
            <person name="Sun C."/>
            <person name="Schmutz J."/>
            <person name="Leebens-Mack J.H."/>
            <person name="Li F.W."/>
            <person name="Wang L."/>
        </authorList>
    </citation>
    <scope>NUCLEOTIDE SEQUENCE [LARGE SCALE GENOMIC DNA]</scope>
    <source>
        <strain evidence="2">cv. PW_Plant_1</strain>
    </source>
</reference>
<evidence type="ECO:0000313" key="1">
    <source>
        <dbReference type="EMBL" id="KAJ7531806.1"/>
    </source>
</evidence>
<evidence type="ECO:0000313" key="2">
    <source>
        <dbReference type="Proteomes" id="UP001162992"/>
    </source>
</evidence>
<organism evidence="1 2">
    <name type="scientific">Diphasiastrum complanatum</name>
    <name type="common">Issler's clubmoss</name>
    <name type="synonym">Lycopodium complanatum</name>
    <dbReference type="NCBI Taxonomy" id="34168"/>
    <lineage>
        <taxon>Eukaryota</taxon>
        <taxon>Viridiplantae</taxon>
        <taxon>Streptophyta</taxon>
        <taxon>Embryophyta</taxon>
        <taxon>Tracheophyta</taxon>
        <taxon>Lycopodiopsida</taxon>
        <taxon>Lycopodiales</taxon>
        <taxon>Lycopodiaceae</taxon>
        <taxon>Lycopodioideae</taxon>
        <taxon>Diphasiastrum</taxon>
    </lineage>
</organism>
<keyword evidence="2" id="KW-1185">Reference proteome</keyword>
<sequence>MANLTISDMQQQRRLDNKSPTKSSTDWLEFPASGWTRTAAADSFYGQGKTWIVEGAQTAARDDSLFAEDSSSSNELWPPRSYPCTFCSREFRTAQALGGHMNVHRRERAYFNQLGLLRSPSSLPAGASSPEITTSETPRALGVCWLYSVPSSYETAPSFKQSKIDPEKLTSPSIEPFVPSSISIPSPSPHVTSLTVTSYAKTQESSCSSDASGSSVSEIRKIVHARRHPIETKDCTMNLKWVSDTTHTGAQYDSSWKIKCNRNQDAGKLSMVDYQNVAVDLELRLGSRQ</sequence>
<proteinExistence type="predicted"/>
<comment type="caution">
    <text evidence="1">The sequence shown here is derived from an EMBL/GenBank/DDBJ whole genome shotgun (WGS) entry which is preliminary data.</text>
</comment>
<gene>
    <name evidence="1" type="ORF">O6H91_14G059300</name>
</gene>
<protein>
    <submittedName>
        <fullName evidence="1">Uncharacterized protein</fullName>
    </submittedName>
</protein>
<dbReference type="Proteomes" id="UP001162992">
    <property type="component" value="Chromosome 14"/>
</dbReference>
<dbReference type="EMBL" id="CM055105">
    <property type="protein sequence ID" value="KAJ7531806.1"/>
    <property type="molecule type" value="Genomic_DNA"/>
</dbReference>
<name>A0ACC2BPV6_DIPCM</name>
<accession>A0ACC2BPV6</accession>